<feature type="compositionally biased region" description="Polar residues" evidence="1">
    <location>
        <begin position="145"/>
        <end position="157"/>
    </location>
</feature>
<comment type="caution">
    <text evidence="2">The sequence shown here is derived from an EMBL/GenBank/DDBJ whole genome shotgun (WGS) entry which is preliminary data.</text>
</comment>
<proteinExistence type="predicted"/>
<gene>
    <name evidence="2" type="ORF">SLEP1_g36695</name>
</gene>
<reference evidence="2 3" key="1">
    <citation type="journal article" date="2021" name="Commun. Biol.">
        <title>The genome of Shorea leprosula (Dipterocarpaceae) highlights the ecological relevance of drought in aseasonal tropical rainforests.</title>
        <authorList>
            <person name="Ng K.K.S."/>
            <person name="Kobayashi M.J."/>
            <person name="Fawcett J.A."/>
            <person name="Hatakeyama M."/>
            <person name="Paape T."/>
            <person name="Ng C.H."/>
            <person name="Ang C.C."/>
            <person name="Tnah L.H."/>
            <person name="Lee C.T."/>
            <person name="Nishiyama T."/>
            <person name="Sese J."/>
            <person name="O'Brien M.J."/>
            <person name="Copetti D."/>
            <person name="Mohd Noor M.I."/>
            <person name="Ong R.C."/>
            <person name="Putra M."/>
            <person name="Sireger I.Z."/>
            <person name="Indrioko S."/>
            <person name="Kosugi Y."/>
            <person name="Izuno A."/>
            <person name="Isagi Y."/>
            <person name="Lee S.L."/>
            <person name="Shimizu K.K."/>
        </authorList>
    </citation>
    <scope>NUCLEOTIDE SEQUENCE [LARGE SCALE GENOMIC DNA]</scope>
    <source>
        <strain evidence="2">214</strain>
    </source>
</reference>
<organism evidence="2 3">
    <name type="scientific">Rubroshorea leprosula</name>
    <dbReference type="NCBI Taxonomy" id="152421"/>
    <lineage>
        <taxon>Eukaryota</taxon>
        <taxon>Viridiplantae</taxon>
        <taxon>Streptophyta</taxon>
        <taxon>Embryophyta</taxon>
        <taxon>Tracheophyta</taxon>
        <taxon>Spermatophyta</taxon>
        <taxon>Magnoliopsida</taxon>
        <taxon>eudicotyledons</taxon>
        <taxon>Gunneridae</taxon>
        <taxon>Pentapetalae</taxon>
        <taxon>rosids</taxon>
        <taxon>malvids</taxon>
        <taxon>Malvales</taxon>
        <taxon>Dipterocarpaceae</taxon>
        <taxon>Rubroshorea</taxon>
    </lineage>
</organism>
<feature type="region of interest" description="Disordered" evidence="1">
    <location>
        <begin position="1"/>
        <end position="74"/>
    </location>
</feature>
<dbReference type="EMBL" id="BPVZ01000076">
    <property type="protein sequence ID" value="GKV27529.1"/>
    <property type="molecule type" value="Genomic_DNA"/>
</dbReference>
<dbReference type="PANTHER" id="PTHR37173">
    <property type="entry name" value="HYDROXYPROLINE-RICH GLYCOPROTEIN FAMILY PROTEIN"/>
    <property type="match status" value="1"/>
</dbReference>
<accession>A0AAV5KS87</accession>
<evidence type="ECO:0000313" key="3">
    <source>
        <dbReference type="Proteomes" id="UP001054252"/>
    </source>
</evidence>
<keyword evidence="3" id="KW-1185">Reference proteome</keyword>
<name>A0AAV5KS87_9ROSI</name>
<feature type="compositionally biased region" description="Low complexity" evidence="1">
    <location>
        <begin position="8"/>
        <end position="26"/>
    </location>
</feature>
<dbReference type="AlphaFoldDB" id="A0AAV5KS87"/>
<evidence type="ECO:0000313" key="2">
    <source>
        <dbReference type="EMBL" id="GKV27529.1"/>
    </source>
</evidence>
<dbReference type="Proteomes" id="UP001054252">
    <property type="component" value="Unassembled WGS sequence"/>
</dbReference>
<feature type="region of interest" description="Disordered" evidence="1">
    <location>
        <begin position="141"/>
        <end position="161"/>
    </location>
</feature>
<dbReference type="PANTHER" id="PTHR37173:SF1">
    <property type="entry name" value="PROLINE-RICH FAMILY PROTEIN"/>
    <property type="match status" value="1"/>
</dbReference>
<protein>
    <submittedName>
        <fullName evidence="2">Uncharacterized protein</fullName>
    </submittedName>
</protein>
<sequence length="299" mass="33024">MSTAPHPSSTNTTAVAAAAAAAANSVQLPAQSLTPFPPHHRPYPFPLRSPSQQQNQQIPPPSKQDHSPHSILYPVASSGRGFIPKSVRLDQAVTVASPNLYSARSLVAYPPPPTHVHFVQQLPQVGGVGPEAVKGIPIPVHSKVGRSSSSVPENNGYKNMRDRNRDESLINIRNRKVRITNGTSSLYVLCRSWLRNGFPEESQPQYGDIAKSLPQPLPMPVTDDLPNEREGVEQEEKEEESMEHLSAQELLKRHIKRAKKVKAGLREERLKRIARYKTRLALLLPPLVEQFRNDAASGN</sequence>
<feature type="region of interest" description="Disordered" evidence="1">
    <location>
        <begin position="213"/>
        <end position="242"/>
    </location>
</feature>
<dbReference type="InterPro" id="IPR028226">
    <property type="entry name" value="LIN37"/>
</dbReference>
<dbReference type="Pfam" id="PF15306">
    <property type="entry name" value="LIN37"/>
    <property type="match status" value="1"/>
</dbReference>
<dbReference type="GO" id="GO:0017053">
    <property type="term" value="C:transcription repressor complex"/>
    <property type="evidence" value="ECO:0007669"/>
    <property type="project" value="InterPro"/>
</dbReference>
<evidence type="ECO:0000256" key="1">
    <source>
        <dbReference type="SAM" id="MobiDB-lite"/>
    </source>
</evidence>